<reference evidence="2 3" key="1">
    <citation type="submission" date="2020-04" db="EMBL/GenBank/DDBJ databases">
        <authorList>
            <person name="De Canck E."/>
        </authorList>
    </citation>
    <scope>NUCLEOTIDE SEQUENCE [LARGE SCALE GENOMIC DNA]</scope>
    <source>
        <strain evidence="2 3">LMG 22037</strain>
    </source>
</reference>
<proteinExistence type="predicted"/>
<evidence type="ECO:0000313" key="2">
    <source>
        <dbReference type="EMBL" id="CAB3732099.1"/>
    </source>
</evidence>
<accession>A0A6J5CBU8</accession>
<dbReference type="Proteomes" id="UP000494249">
    <property type="component" value="Unassembled WGS sequence"/>
</dbReference>
<dbReference type="InterPro" id="IPR027417">
    <property type="entry name" value="P-loop_NTPase"/>
</dbReference>
<evidence type="ECO:0000313" key="3">
    <source>
        <dbReference type="Proteomes" id="UP000494249"/>
    </source>
</evidence>
<dbReference type="Gene3D" id="3.20.20.140">
    <property type="entry name" value="Metal-dependent hydrolases"/>
    <property type="match status" value="1"/>
</dbReference>
<sequence length="350" mass="38015">MQILETILEQPVGATFVRADLHVHCYGGSHDVTDPAMTPEAVVATAVKEKLTLIAIADHNEISSVERALAVAVGTPLIVIPAIELSTLQGHLLCYFKSLQLLRRFHGQLSLLDSGLSTSRCQQSMLECLNLVQALGGFCLLAHVDAPSGFEQEVTGASPHKADVLCHPALLGMELKNASSVIAYSASDPEPNRTRLGEERIKRLQLGSKQYLARVLNSDAHSLTALGRNAESARKVTRYKMDDPSFDALRIALEDADARVRIEDLVPSSIPRVMGVNIDGGFLSGQTIQFSPNLNCIIGGRGTGKSTTFEAVRCLIADGEERNQVVDSEVWPEELYLVCMRSISDAPQFR</sequence>
<organism evidence="2 3">
    <name type="scientific">Paraburkholderia phenoliruptrix</name>
    <dbReference type="NCBI Taxonomy" id="252970"/>
    <lineage>
        <taxon>Bacteria</taxon>
        <taxon>Pseudomonadati</taxon>
        <taxon>Pseudomonadota</taxon>
        <taxon>Betaproteobacteria</taxon>
        <taxon>Burkholderiales</taxon>
        <taxon>Burkholderiaceae</taxon>
        <taxon>Paraburkholderia</taxon>
    </lineage>
</organism>
<dbReference type="InterPro" id="IPR038729">
    <property type="entry name" value="Rad50/SbcC_AAA"/>
</dbReference>
<dbReference type="SUPFAM" id="SSF52540">
    <property type="entry name" value="P-loop containing nucleoside triphosphate hydrolases"/>
    <property type="match status" value="1"/>
</dbReference>
<dbReference type="GO" id="GO:0006302">
    <property type="term" value="P:double-strand break repair"/>
    <property type="evidence" value="ECO:0007669"/>
    <property type="project" value="InterPro"/>
</dbReference>
<dbReference type="Pfam" id="PF13476">
    <property type="entry name" value="AAA_23"/>
    <property type="match status" value="1"/>
</dbReference>
<dbReference type="InterPro" id="IPR016195">
    <property type="entry name" value="Pol/histidinol_Pase-like"/>
</dbReference>
<dbReference type="AlphaFoldDB" id="A0A6J5CBU8"/>
<name>A0A6J5CBU8_9BURK</name>
<evidence type="ECO:0000259" key="1">
    <source>
        <dbReference type="Pfam" id="PF13476"/>
    </source>
</evidence>
<dbReference type="PANTHER" id="PTHR42924:SF3">
    <property type="entry name" value="POLYMERASE_HISTIDINOL PHOSPHATASE N-TERMINAL DOMAIN-CONTAINING PROTEIN"/>
    <property type="match status" value="1"/>
</dbReference>
<dbReference type="SUPFAM" id="SSF89550">
    <property type="entry name" value="PHP domain-like"/>
    <property type="match status" value="1"/>
</dbReference>
<dbReference type="EMBL" id="CADIKB010000043">
    <property type="protein sequence ID" value="CAB3732099.1"/>
    <property type="molecule type" value="Genomic_DNA"/>
</dbReference>
<dbReference type="Gene3D" id="3.40.50.300">
    <property type="entry name" value="P-loop containing nucleotide triphosphate hydrolases"/>
    <property type="match status" value="1"/>
</dbReference>
<gene>
    <name evidence="2" type="ORF">LMG22037_05674</name>
</gene>
<dbReference type="PANTHER" id="PTHR42924">
    <property type="entry name" value="EXONUCLEASE"/>
    <property type="match status" value="1"/>
</dbReference>
<dbReference type="InterPro" id="IPR052018">
    <property type="entry name" value="PHP_domain"/>
</dbReference>
<dbReference type="GO" id="GO:0035312">
    <property type="term" value="F:5'-3' DNA exonuclease activity"/>
    <property type="evidence" value="ECO:0007669"/>
    <property type="project" value="TreeGrafter"/>
</dbReference>
<dbReference type="GO" id="GO:0016887">
    <property type="term" value="F:ATP hydrolysis activity"/>
    <property type="evidence" value="ECO:0007669"/>
    <property type="project" value="InterPro"/>
</dbReference>
<dbReference type="GO" id="GO:0004534">
    <property type="term" value="F:5'-3' RNA exonuclease activity"/>
    <property type="evidence" value="ECO:0007669"/>
    <property type="project" value="TreeGrafter"/>
</dbReference>
<protein>
    <recommendedName>
        <fullName evidence="1">Rad50/SbcC-type AAA domain-containing protein</fullName>
    </recommendedName>
</protein>
<feature type="domain" description="Rad50/SbcC-type AAA" evidence="1">
    <location>
        <begin position="282"/>
        <end position="313"/>
    </location>
</feature>